<evidence type="ECO:0000313" key="9">
    <source>
        <dbReference type="Proteomes" id="UP000239899"/>
    </source>
</evidence>
<dbReference type="Proteomes" id="UP000239899">
    <property type="component" value="Unassembled WGS sequence"/>
</dbReference>
<dbReference type="GO" id="GO:0071949">
    <property type="term" value="F:FAD binding"/>
    <property type="evidence" value="ECO:0007669"/>
    <property type="project" value="InterPro"/>
</dbReference>
<dbReference type="SUPFAM" id="SSF54373">
    <property type="entry name" value="FAD-linked reductases, C-terminal domain"/>
    <property type="match status" value="1"/>
</dbReference>
<reference evidence="8 9" key="1">
    <citation type="journal article" date="2018" name="Plant J.">
        <title>Genome sequences of Chlorella sorokiniana UTEX 1602 and Micractinium conductrix SAG 241.80: implications to maltose excretion by a green alga.</title>
        <authorList>
            <person name="Arriola M.B."/>
            <person name="Velmurugan N."/>
            <person name="Zhang Y."/>
            <person name="Plunkett M.H."/>
            <person name="Hondzo H."/>
            <person name="Barney B.M."/>
        </authorList>
    </citation>
    <scope>NUCLEOTIDE SEQUENCE [LARGE SCALE GENOMIC DNA]</scope>
    <source>
        <strain evidence="9">UTEX 1602</strain>
    </source>
</reference>
<feature type="binding site" evidence="6">
    <location>
        <position position="333"/>
    </location>
    <ligand>
        <name>D-dopa</name>
        <dbReference type="ChEBI" id="CHEBI:149689"/>
    </ligand>
</feature>
<dbReference type="PROSITE" id="PS00677">
    <property type="entry name" value="DAO"/>
    <property type="match status" value="1"/>
</dbReference>
<dbReference type="Gene3D" id="3.30.9.10">
    <property type="entry name" value="D-Amino Acid Oxidase, subunit A, domain 2"/>
    <property type="match status" value="1"/>
</dbReference>
<evidence type="ECO:0000256" key="1">
    <source>
        <dbReference type="ARBA" id="ARBA00001974"/>
    </source>
</evidence>
<evidence type="ECO:0000256" key="2">
    <source>
        <dbReference type="ARBA" id="ARBA00006730"/>
    </source>
</evidence>
<feature type="binding site" evidence="6">
    <location>
        <begin position="332"/>
        <end position="337"/>
    </location>
    <ligand>
        <name>FAD</name>
        <dbReference type="ChEBI" id="CHEBI:57692"/>
    </ligand>
</feature>
<dbReference type="EMBL" id="LHPG02000010">
    <property type="protein sequence ID" value="PRW51155.1"/>
    <property type="molecule type" value="Genomic_DNA"/>
</dbReference>
<dbReference type="InterPro" id="IPR006181">
    <property type="entry name" value="D-amino_acid_oxidase_CS"/>
</dbReference>
<evidence type="ECO:0000256" key="4">
    <source>
        <dbReference type="ARBA" id="ARBA00022827"/>
    </source>
</evidence>
<dbReference type="Gene3D" id="3.40.50.720">
    <property type="entry name" value="NAD(P)-binding Rossmann-like Domain"/>
    <property type="match status" value="1"/>
</dbReference>
<dbReference type="PIRSF" id="PIRSF000189">
    <property type="entry name" value="D-aa_oxidase"/>
    <property type="match status" value="1"/>
</dbReference>
<dbReference type="AlphaFoldDB" id="A0A2P6TP96"/>
<comment type="cofactor">
    <cofactor evidence="1 6">
        <name>FAD</name>
        <dbReference type="ChEBI" id="CHEBI:57692"/>
    </cofactor>
</comment>
<evidence type="ECO:0000256" key="6">
    <source>
        <dbReference type="PIRSR" id="PIRSR000189-1"/>
    </source>
</evidence>
<feature type="binding site" evidence="6">
    <location>
        <position position="200"/>
    </location>
    <ligand>
        <name>FAD</name>
        <dbReference type="ChEBI" id="CHEBI:57692"/>
    </ligand>
</feature>
<evidence type="ECO:0000256" key="5">
    <source>
        <dbReference type="ARBA" id="ARBA00023002"/>
    </source>
</evidence>
<keyword evidence="5" id="KW-0560">Oxidoreductase</keyword>
<feature type="binding site" evidence="6">
    <location>
        <position position="299"/>
    </location>
    <ligand>
        <name>D-dopa</name>
        <dbReference type="ChEBI" id="CHEBI:149689"/>
    </ligand>
</feature>
<sequence>MHARAASSAAAAGGGGGSSEGPSICVVGAGVIGMTSALRIKQALPAASVTVVAEQLEDTTSHCAGGLWKPYTLGDTPPELVNRWGRDTLQHYLGLYQSPEAPAAGAVLTSAYQLFRQPVPNPEWAQVVPHFRQMSEAERRVLDPEGSHSHGWFYTTVITEGRLYMGWLAQQLAAAGGQRLARRVAAVEELAGHDVVVNCTGLGAKALFGDDSCYPVRGHVLRVRAPWVRHYTNSENGPGEESTYIIPNSETVVLGGTLGPGDWDTTPREADRRRIFERACAVLPSLRSAELVAEWVGLRPGRPSVRLELEEVQLKGGSSKPSLPVVHNYGHGGAGLTLAWGCAGDAAQLVQQALARR</sequence>
<comment type="caution">
    <text evidence="8">The sequence shown here is derived from an EMBL/GenBank/DDBJ whole genome shotgun (WGS) entry which is preliminary data.</text>
</comment>
<dbReference type="OrthoDB" id="2015447at2759"/>
<feature type="binding site" evidence="6">
    <location>
        <position position="184"/>
    </location>
    <ligand>
        <name>FAD</name>
        <dbReference type="ChEBI" id="CHEBI:57692"/>
    </ligand>
</feature>
<feature type="domain" description="FAD dependent oxidoreductase" evidence="7">
    <location>
        <begin position="24"/>
        <end position="349"/>
    </location>
</feature>
<gene>
    <name evidence="8" type="ORF">C2E21_5316</name>
</gene>
<dbReference type="PANTHER" id="PTHR11530:SF11">
    <property type="entry name" value="D-ASPARTATE OXIDASE"/>
    <property type="match status" value="1"/>
</dbReference>
<evidence type="ECO:0000256" key="3">
    <source>
        <dbReference type="ARBA" id="ARBA00022630"/>
    </source>
</evidence>
<dbReference type="GO" id="GO:0019478">
    <property type="term" value="P:D-amino acid catabolic process"/>
    <property type="evidence" value="ECO:0007669"/>
    <property type="project" value="TreeGrafter"/>
</dbReference>
<dbReference type="SUPFAM" id="SSF51971">
    <property type="entry name" value="Nucleotide-binding domain"/>
    <property type="match status" value="1"/>
</dbReference>
<dbReference type="InterPro" id="IPR023209">
    <property type="entry name" value="DAO"/>
</dbReference>
<dbReference type="InterPro" id="IPR006076">
    <property type="entry name" value="FAD-dep_OxRdtase"/>
</dbReference>
<keyword evidence="4 6" id="KW-0274">FAD</keyword>
<dbReference type="STRING" id="3076.A0A2P6TP96"/>
<dbReference type="Pfam" id="PF01266">
    <property type="entry name" value="DAO"/>
    <property type="match status" value="1"/>
</dbReference>
<proteinExistence type="inferred from homology"/>
<accession>A0A2P6TP96</accession>
<comment type="similarity">
    <text evidence="2">Belongs to the DAMOX/DASOX family.</text>
</comment>
<dbReference type="GO" id="GO:0003884">
    <property type="term" value="F:D-amino-acid oxidase activity"/>
    <property type="evidence" value="ECO:0007669"/>
    <property type="project" value="InterPro"/>
</dbReference>
<feature type="binding site" evidence="6">
    <location>
        <begin position="60"/>
        <end position="61"/>
    </location>
    <ligand>
        <name>FAD</name>
        <dbReference type="ChEBI" id="CHEBI:57692"/>
    </ligand>
</feature>
<dbReference type="GO" id="GO:0005737">
    <property type="term" value="C:cytoplasm"/>
    <property type="evidence" value="ECO:0007669"/>
    <property type="project" value="TreeGrafter"/>
</dbReference>
<feature type="binding site" evidence="6">
    <location>
        <position position="244"/>
    </location>
    <ligand>
        <name>D-dopa</name>
        <dbReference type="ChEBI" id="CHEBI:149689"/>
    </ligand>
</feature>
<organism evidence="8 9">
    <name type="scientific">Chlorella sorokiniana</name>
    <name type="common">Freshwater green alga</name>
    <dbReference type="NCBI Taxonomy" id="3076"/>
    <lineage>
        <taxon>Eukaryota</taxon>
        <taxon>Viridiplantae</taxon>
        <taxon>Chlorophyta</taxon>
        <taxon>core chlorophytes</taxon>
        <taxon>Trebouxiophyceae</taxon>
        <taxon>Chlorellales</taxon>
        <taxon>Chlorellaceae</taxon>
        <taxon>Chlorella clade</taxon>
        <taxon>Chlorella</taxon>
    </lineage>
</organism>
<evidence type="ECO:0000313" key="8">
    <source>
        <dbReference type="EMBL" id="PRW51155.1"/>
    </source>
</evidence>
<evidence type="ECO:0000259" key="7">
    <source>
        <dbReference type="Pfam" id="PF01266"/>
    </source>
</evidence>
<keyword evidence="9" id="KW-1185">Reference proteome</keyword>
<name>A0A2P6TP96_CHLSO</name>
<dbReference type="PANTHER" id="PTHR11530">
    <property type="entry name" value="D-AMINO ACID OXIDASE"/>
    <property type="match status" value="1"/>
</dbReference>
<protein>
    <submittedName>
        <fullName evidence="8">D-aspartate oxidase</fullName>
    </submittedName>
</protein>
<keyword evidence="3" id="KW-0285">Flavoprotein</keyword>